<dbReference type="Gene3D" id="1.10.520.20">
    <property type="entry name" value="N-terminal domain of the delta subunit of the F1F0-ATP synthase"/>
    <property type="match status" value="1"/>
</dbReference>
<dbReference type="PROSITE" id="PS00389">
    <property type="entry name" value="ATPASE_DELTA"/>
    <property type="match status" value="1"/>
</dbReference>
<evidence type="ECO:0000256" key="6">
    <source>
        <dbReference type="ARBA" id="ARBA00023196"/>
    </source>
</evidence>
<keyword evidence="4 8" id="KW-0406">Ion transport</keyword>
<dbReference type="InterPro" id="IPR000711">
    <property type="entry name" value="ATPase_OSCP/dsu"/>
</dbReference>
<dbReference type="GO" id="GO:0005886">
    <property type="term" value="C:plasma membrane"/>
    <property type="evidence" value="ECO:0007669"/>
    <property type="project" value="UniProtKB-SubCell"/>
</dbReference>
<accession>A0A371RJF0</accession>
<dbReference type="HAMAP" id="MF_01416">
    <property type="entry name" value="ATP_synth_delta_bact"/>
    <property type="match status" value="1"/>
</dbReference>
<dbReference type="InterPro" id="IPR026015">
    <property type="entry name" value="ATP_synth_OSCP/delta_N_sf"/>
</dbReference>
<dbReference type="PANTHER" id="PTHR11910">
    <property type="entry name" value="ATP SYNTHASE DELTA CHAIN"/>
    <property type="match status" value="1"/>
</dbReference>
<evidence type="ECO:0000313" key="9">
    <source>
        <dbReference type="EMBL" id="RFB05575.1"/>
    </source>
</evidence>
<dbReference type="Pfam" id="PF00213">
    <property type="entry name" value="OSCP"/>
    <property type="match status" value="1"/>
</dbReference>
<comment type="function">
    <text evidence="8">F(1)F(0) ATP synthase produces ATP from ADP in the presence of a proton or sodium gradient. F-type ATPases consist of two structural domains, F(1) containing the extramembraneous catalytic core and F(0) containing the membrane proton channel, linked together by a central stalk and a peripheral stalk. During catalysis, ATP synthesis in the catalytic domain of F(1) is coupled via a rotary mechanism of the central stalk subunits to proton translocation.</text>
</comment>
<organism evidence="9 10">
    <name type="scientific">Parvularcula marina</name>
    <dbReference type="NCBI Taxonomy" id="2292771"/>
    <lineage>
        <taxon>Bacteria</taxon>
        <taxon>Pseudomonadati</taxon>
        <taxon>Pseudomonadota</taxon>
        <taxon>Alphaproteobacteria</taxon>
        <taxon>Parvularculales</taxon>
        <taxon>Parvularculaceae</taxon>
        <taxon>Parvularcula</taxon>
    </lineage>
</organism>
<dbReference type="GO" id="GO:0045259">
    <property type="term" value="C:proton-transporting ATP synthase complex"/>
    <property type="evidence" value="ECO:0007669"/>
    <property type="project" value="UniProtKB-KW"/>
</dbReference>
<keyword evidence="7 8" id="KW-0066">ATP synthesis</keyword>
<dbReference type="GO" id="GO:0046933">
    <property type="term" value="F:proton-transporting ATP synthase activity, rotational mechanism"/>
    <property type="evidence" value="ECO:0007669"/>
    <property type="project" value="UniProtKB-UniRule"/>
</dbReference>
<comment type="subcellular location">
    <subcellularLocation>
        <location evidence="8">Cell membrane</location>
        <topology evidence="8">Peripheral membrane protein</topology>
    </subcellularLocation>
    <subcellularLocation>
        <location evidence="1">Membrane</location>
    </subcellularLocation>
</comment>
<evidence type="ECO:0000256" key="5">
    <source>
        <dbReference type="ARBA" id="ARBA00023136"/>
    </source>
</evidence>
<keyword evidence="10" id="KW-1185">Reference proteome</keyword>
<comment type="function">
    <text evidence="8">This protein is part of the stalk that links CF(0) to CF(1). It either transmits conformational changes from CF(0) to CF(1) or is implicated in proton conduction.</text>
</comment>
<proteinExistence type="inferred from homology"/>
<evidence type="ECO:0000256" key="3">
    <source>
        <dbReference type="ARBA" id="ARBA00022781"/>
    </source>
</evidence>
<keyword evidence="3 8" id="KW-0375">Hydrogen ion transport</keyword>
<dbReference type="InParanoid" id="A0A371RJF0"/>
<keyword evidence="8" id="KW-1003">Cell membrane</keyword>
<sequence length="182" mass="19279">MADSRSEVAERYAEALFELALEEGALETAEADMKEIGAALEQSDDLRRLVESPVFDRDVIADALSVVLEQAGASLTVKNFVKLLARNGRASALAGVVAAFAARAADHRGEVSAEAVSAAPLSADQEKSLRQQIEAKVGKSVVLTTRTDASLLGGLVVKVGSKMIDSSLRTKLNRLQQSLKEA</sequence>
<dbReference type="PRINTS" id="PR00125">
    <property type="entry name" value="ATPASEDELTA"/>
</dbReference>
<keyword evidence="5 8" id="KW-0472">Membrane</keyword>
<dbReference type="NCBIfam" id="NF004406">
    <property type="entry name" value="PRK05758.3-2"/>
    <property type="match status" value="1"/>
</dbReference>
<dbReference type="RefSeq" id="WP_116392208.1">
    <property type="nucleotide sequence ID" value="NZ_QUQO01000001.1"/>
</dbReference>
<dbReference type="NCBIfam" id="TIGR01145">
    <property type="entry name" value="ATP_synt_delta"/>
    <property type="match status" value="1"/>
</dbReference>
<gene>
    <name evidence="8" type="primary">atpH</name>
    <name evidence="9" type="ORF">DX908_10050</name>
</gene>
<evidence type="ECO:0000256" key="2">
    <source>
        <dbReference type="ARBA" id="ARBA00022448"/>
    </source>
</evidence>
<dbReference type="EMBL" id="QUQO01000001">
    <property type="protein sequence ID" value="RFB05575.1"/>
    <property type="molecule type" value="Genomic_DNA"/>
</dbReference>
<reference evidence="9 10" key="1">
    <citation type="submission" date="2018-08" db="EMBL/GenBank/DDBJ databases">
        <title>Parvularcula sp. SM1705, isolated from surface water of the South Sea China.</title>
        <authorList>
            <person name="Sun L."/>
        </authorList>
    </citation>
    <scope>NUCLEOTIDE SEQUENCE [LARGE SCALE GENOMIC DNA]</scope>
    <source>
        <strain evidence="9 10">SM1705</strain>
    </source>
</reference>
<evidence type="ECO:0000256" key="8">
    <source>
        <dbReference type="HAMAP-Rule" id="MF_01416"/>
    </source>
</evidence>
<dbReference type="FunCoup" id="A0A371RJF0">
    <property type="interactions" value="391"/>
</dbReference>
<evidence type="ECO:0000313" key="10">
    <source>
        <dbReference type="Proteomes" id="UP000264589"/>
    </source>
</evidence>
<evidence type="ECO:0000256" key="7">
    <source>
        <dbReference type="ARBA" id="ARBA00023310"/>
    </source>
</evidence>
<dbReference type="AlphaFoldDB" id="A0A371RJF0"/>
<evidence type="ECO:0000256" key="4">
    <source>
        <dbReference type="ARBA" id="ARBA00023065"/>
    </source>
</evidence>
<dbReference type="SUPFAM" id="SSF47928">
    <property type="entry name" value="N-terminal domain of the delta subunit of the F1F0-ATP synthase"/>
    <property type="match status" value="1"/>
</dbReference>
<protein>
    <recommendedName>
        <fullName evidence="8">ATP synthase subunit delta</fullName>
    </recommendedName>
    <alternativeName>
        <fullName evidence="8">ATP synthase F(1) sector subunit delta</fullName>
    </alternativeName>
    <alternativeName>
        <fullName evidence="8">F-type ATPase subunit delta</fullName>
        <shortName evidence="8">F-ATPase subunit delta</shortName>
    </alternativeName>
</protein>
<keyword evidence="2 8" id="KW-0813">Transport</keyword>
<dbReference type="OrthoDB" id="9796185at2"/>
<comment type="caution">
    <text evidence="9">The sequence shown here is derived from an EMBL/GenBank/DDBJ whole genome shotgun (WGS) entry which is preliminary data.</text>
</comment>
<dbReference type="InterPro" id="IPR020781">
    <property type="entry name" value="ATPase_OSCP/d_CS"/>
</dbReference>
<evidence type="ECO:0000256" key="1">
    <source>
        <dbReference type="ARBA" id="ARBA00004370"/>
    </source>
</evidence>
<keyword evidence="6 8" id="KW-0139">CF(1)</keyword>
<dbReference type="Proteomes" id="UP000264589">
    <property type="component" value="Unassembled WGS sequence"/>
</dbReference>
<name>A0A371RJF0_9PROT</name>
<comment type="similarity">
    <text evidence="8">Belongs to the ATPase delta chain family.</text>
</comment>
<dbReference type="NCBIfam" id="NF004402">
    <property type="entry name" value="PRK05758.2-2"/>
    <property type="match status" value="1"/>
</dbReference>